<reference evidence="4" key="1">
    <citation type="submission" date="2017-02" db="UniProtKB">
        <authorList>
            <consortium name="WormBaseParasite"/>
        </authorList>
    </citation>
    <scope>IDENTIFICATION</scope>
</reference>
<dbReference type="AlphaFoldDB" id="A0A0N4W8M4"/>
<dbReference type="Pfam" id="PF00059">
    <property type="entry name" value="Lectin_C"/>
    <property type="match status" value="1"/>
</dbReference>
<dbReference type="Proteomes" id="UP000268014">
    <property type="component" value="Unassembled WGS sequence"/>
</dbReference>
<accession>A0A0N4W8M4</accession>
<dbReference type="InterPro" id="IPR016186">
    <property type="entry name" value="C-type_lectin-like/link_sf"/>
</dbReference>
<dbReference type="OrthoDB" id="5861056at2759"/>
<protein>
    <submittedName>
        <fullName evidence="4">C-type lectin domain-containing protein</fullName>
    </submittedName>
</protein>
<dbReference type="Gene3D" id="3.10.100.10">
    <property type="entry name" value="Mannose-Binding Protein A, subunit A"/>
    <property type="match status" value="1"/>
</dbReference>
<evidence type="ECO:0000313" key="2">
    <source>
        <dbReference type="EMBL" id="VDO29382.1"/>
    </source>
</evidence>
<evidence type="ECO:0000313" key="4">
    <source>
        <dbReference type="WBParaSite" id="HPLM_0000657201-mRNA-1"/>
    </source>
</evidence>
<dbReference type="STRING" id="6290.A0A0N4W8M4"/>
<keyword evidence="3" id="KW-1185">Reference proteome</keyword>
<dbReference type="PROSITE" id="PS50041">
    <property type="entry name" value="C_TYPE_LECTIN_2"/>
    <property type="match status" value="1"/>
</dbReference>
<dbReference type="InterPro" id="IPR001304">
    <property type="entry name" value="C-type_lectin-like"/>
</dbReference>
<dbReference type="InterPro" id="IPR016187">
    <property type="entry name" value="CTDL_fold"/>
</dbReference>
<gene>
    <name evidence="2" type="ORF">HPLM_LOCUS6564</name>
</gene>
<evidence type="ECO:0000313" key="3">
    <source>
        <dbReference type="Proteomes" id="UP000268014"/>
    </source>
</evidence>
<sequence>CDPFISSKSLFVAVVGHCDSGWAYFDKTDSCYRVSSNILHVINISKAGVEYKKADDLTWIGLKQQNYPTSEAWTWTDGTPFDYNAWGPSQPVDKKGRDHCAQVVLFQCSHCSSSFRPI</sequence>
<evidence type="ECO:0000259" key="1">
    <source>
        <dbReference type="PROSITE" id="PS50041"/>
    </source>
</evidence>
<proteinExistence type="predicted"/>
<dbReference type="OMA" id="DSSELTW"/>
<name>A0A0N4W8M4_HAEPC</name>
<dbReference type="WBParaSite" id="HPLM_0000657201-mRNA-1">
    <property type="protein sequence ID" value="HPLM_0000657201-mRNA-1"/>
    <property type="gene ID" value="HPLM_0000657201"/>
</dbReference>
<feature type="domain" description="C-type lectin" evidence="1">
    <location>
        <begin position="59"/>
        <end position="118"/>
    </location>
</feature>
<reference evidence="2 3" key="2">
    <citation type="submission" date="2018-11" db="EMBL/GenBank/DDBJ databases">
        <authorList>
            <consortium name="Pathogen Informatics"/>
        </authorList>
    </citation>
    <scope>NUCLEOTIDE SEQUENCE [LARGE SCALE GENOMIC DNA]</scope>
    <source>
        <strain evidence="2 3">MHpl1</strain>
    </source>
</reference>
<dbReference type="EMBL" id="UZAF01016512">
    <property type="protein sequence ID" value="VDO29382.1"/>
    <property type="molecule type" value="Genomic_DNA"/>
</dbReference>
<dbReference type="SUPFAM" id="SSF56436">
    <property type="entry name" value="C-type lectin-like"/>
    <property type="match status" value="1"/>
</dbReference>
<organism evidence="4">
    <name type="scientific">Haemonchus placei</name>
    <name type="common">Barber's pole worm</name>
    <dbReference type="NCBI Taxonomy" id="6290"/>
    <lineage>
        <taxon>Eukaryota</taxon>
        <taxon>Metazoa</taxon>
        <taxon>Ecdysozoa</taxon>
        <taxon>Nematoda</taxon>
        <taxon>Chromadorea</taxon>
        <taxon>Rhabditida</taxon>
        <taxon>Rhabditina</taxon>
        <taxon>Rhabditomorpha</taxon>
        <taxon>Strongyloidea</taxon>
        <taxon>Trichostrongylidae</taxon>
        <taxon>Haemonchus</taxon>
    </lineage>
</organism>